<proteinExistence type="predicted"/>
<organism evidence="1">
    <name type="scientific">bioreactor metagenome</name>
    <dbReference type="NCBI Taxonomy" id="1076179"/>
    <lineage>
        <taxon>unclassified sequences</taxon>
        <taxon>metagenomes</taxon>
        <taxon>ecological metagenomes</taxon>
    </lineage>
</organism>
<name>A0A645H120_9ZZZZ</name>
<sequence>MNCCRLILFAQLRADCRHLIPIRGNDTNTEIPFTLQVRKDFRLYYINLPLIQVPPGMITGCRTVHTENTGLIMILGHDYQFALIKLLITESYDFWMTTIMLPQ</sequence>
<dbReference type="AlphaFoldDB" id="A0A645H120"/>
<dbReference type="EMBL" id="VSSQ01083788">
    <property type="protein sequence ID" value="MPN32012.1"/>
    <property type="molecule type" value="Genomic_DNA"/>
</dbReference>
<comment type="caution">
    <text evidence="1">The sequence shown here is derived from an EMBL/GenBank/DDBJ whole genome shotgun (WGS) entry which is preliminary data.</text>
</comment>
<accession>A0A645H120</accession>
<evidence type="ECO:0000313" key="1">
    <source>
        <dbReference type="EMBL" id="MPN32012.1"/>
    </source>
</evidence>
<protein>
    <submittedName>
        <fullName evidence="1">Uncharacterized protein</fullName>
    </submittedName>
</protein>
<reference evidence="1" key="1">
    <citation type="submission" date="2019-08" db="EMBL/GenBank/DDBJ databases">
        <authorList>
            <person name="Kucharzyk K."/>
            <person name="Murdoch R.W."/>
            <person name="Higgins S."/>
            <person name="Loffler F."/>
        </authorList>
    </citation>
    <scope>NUCLEOTIDE SEQUENCE</scope>
</reference>
<gene>
    <name evidence="1" type="ORF">SDC9_179487</name>
</gene>